<protein>
    <submittedName>
        <fullName evidence="9">Betaine-aldehyde dehydrogenase</fullName>
    </submittedName>
</protein>
<dbReference type="AlphaFoldDB" id="A0A918IW47"/>
<dbReference type="Pfam" id="PF00171">
    <property type="entry name" value="Aldedh"/>
    <property type="match status" value="1"/>
</dbReference>
<dbReference type="GO" id="GO:0016620">
    <property type="term" value="F:oxidoreductase activity, acting on the aldehyde or oxo group of donors, NAD or NADP as acceptor"/>
    <property type="evidence" value="ECO:0007669"/>
    <property type="project" value="InterPro"/>
</dbReference>
<feature type="active site" evidence="6">
    <location>
        <position position="251"/>
    </location>
</feature>
<dbReference type="InterPro" id="IPR016163">
    <property type="entry name" value="Ald_DH_C"/>
</dbReference>
<dbReference type="InterPro" id="IPR016162">
    <property type="entry name" value="Ald_DH_N"/>
</dbReference>
<comment type="caution">
    <text evidence="9">The sequence shown here is derived from an EMBL/GenBank/DDBJ whole genome shotgun (WGS) entry which is preliminary data.</text>
</comment>
<evidence type="ECO:0000259" key="8">
    <source>
        <dbReference type="Pfam" id="PF00171"/>
    </source>
</evidence>
<dbReference type="EMBL" id="BMYQ01000007">
    <property type="protein sequence ID" value="GGW34826.1"/>
    <property type="molecule type" value="Genomic_DNA"/>
</dbReference>
<dbReference type="Proteomes" id="UP000628984">
    <property type="component" value="Unassembled WGS sequence"/>
</dbReference>
<reference evidence="9" key="2">
    <citation type="submission" date="2020-09" db="EMBL/GenBank/DDBJ databases">
        <authorList>
            <person name="Sun Q."/>
            <person name="Kim S."/>
        </authorList>
    </citation>
    <scope>NUCLEOTIDE SEQUENCE</scope>
    <source>
        <strain evidence="9">KCTC 23714</strain>
    </source>
</reference>
<keyword evidence="10" id="KW-1185">Reference proteome</keyword>
<proteinExistence type="inferred from homology"/>
<dbReference type="PROSITE" id="PS00070">
    <property type="entry name" value="ALDEHYDE_DEHYDR_CYS"/>
    <property type="match status" value="1"/>
</dbReference>
<comment type="similarity">
    <text evidence="1 7">Belongs to the aldehyde dehydrogenase family.</text>
</comment>
<organism evidence="9 10">
    <name type="scientific">Gemmobacter lanyuensis</name>
    <dbReference type="NCBI Taxonomy" id="1054497"/>
    <lineage>
        <taxon>Bacteria</taxon>
        <taxon>Pseudomonadati</taxon>
        <taxon>Pseudomonadota</taxon>
        <taxon>Alphaproteobacteria</taxon>
        <taxon>Rhodobacterales</taxon>
        <taxon>Paracoccaceae</taxon>
        <taxon>Gemmobacter</taxon>
    </lineage>
</organism>
<evidence type="ECO:0000256" key="5">
    <source>
        <dbReference type="ARBA" id="ARBA00037921"/>
    </source>
</evidence>
<keyword evidence="3" id="KW-0520">NAD</keyword>
<evidence type="ECO:0000313" key="10">
    <source>
        <dbReference type="Proteomes" id="UP000628984"/>
    </source>
</evidence>
<dbReference type="Gene3D" id="3.40.605.10">
    <property type="entry name" value="Aldehyde Dehydrogenase, Chain A, domain 1"/>
    <property type="match status" value="1"/>
</dbReference>
<dbReference type="FunFam" id="3.40.605.10:FF:000007">
    <property type="entry name" value="NAD/NADP-dependent betaine aldehyde dehydrogenase"/>
    <property type="match status" value="1"/>
</dbReference>
<evidence type="ECO:0000256" key="7">
    <source>
        <dbReference type="RuleBase" id="RU003345"/>
    </source>
</evidence>
<reference evidence="9" key="1">
    <citation type="journal article" date="2014" name="Int. J. Syst. Evol. Microbiol.">
        <title>Complete genome sequence of Corynebacterium casei LMG S-19264T (=DSM 44701T), isolated from a smear-ripened cheese.</title>
        <authorList>
            <consortium name="US DOE Joint Genome Institute (JGI-PGF)"/>
            <person name="Walter F."/>
            <person name="Albersmeier A."/>
            <person name="Kalinowski J."/>
            <person name="Ruckert C."/>
        </authorList>
    </citation>
    <scope>NUCLEOTIDE SEQUENCE</scope>
    <source>
        <strain evidence="9">KCTC 23714</strain>
    </source>
</reference>
<dbReference type="InterPro" id="IPR016160">
    <property type="entry name" value="Ald_DH_CS_CYS"/>
</dbReference>
<dbReference type="PANTHER" id="PTHR43860:SF2">
    <property type="entry name" value="BETAINE ALDEHYDE DEHYDROGENASE-RELATED"/>
    <property type="match status" value="1"/>
</dbReference>
<name>A0A918IW47_9RHOB</name>
<dbReference type="InterPro" id="IPR015590">
    <property type="entry name" value="Aldehyde_DH_dom"/>
</dbReference>
<sequence length="490" mass="52798">MQTELFINGAWVAPAEGNTLPVIDPATEEVFHQIPAATAPDADAAVAAARAAFDQGPWPRMTGKERAVYLRAMAQGIRDRLPELARLEVRDNGKPLPEAEWDLGDAAGCFDYYADLAEELDGEVEEIALADGRFTAKALREPLGVAVAIVPWNYPLLMASWKVAPALAAGCTMVLKPAETTSLTALELGRIAEAAGLPAGVLNILSGKGSVVGQRLIEHPQVDKVAFTGSGPVGSRIMAAGAKDIKRISLELGGKSPFVVFADSDIEKAVEWIMFGIFWNQGQVCSATSRVLVERPLYEPLLARLIEEAQKITIGNGLTPGTLLGPLVNQGQYEDVLRHIARAVEQGATVATGGKRPAGLEKGFYLEPTILTDVALDSDAWVEEIFGPVVCIRPFDTEAEAISLSNDSRFGLAAAVMSADDARCERVARAFRAGIVWINCSQPTFTEAPWGGYKQSGIGRELGRWGLDNYLETKQITRLVSNDPWGWYIK</sequence>
<evidence type="ECO:0000256" key="4">
    <source>
        <dbReference type="ARBA" id="ARBA00023097"/>
    </source>
</evidence>
<keyword evidence="4" id="KW-0558">Oxidation</keyword>
<keyword evidence="2 7" id="KW-0560">Oxidoreductase</keyword>
<evidence type="ECO:0000256" key="1">
    <source>
        <dbReference type="ARBA" id="ARBA00009986"/>
    </source>
</evidence>
<dbReference type="PANTHER" id="PTHR43860">
    <property type="entry name" value="BETAINE ALDEHYDE DEHYDROGENASE"/>
    <property type="match status" value="1"/>
</dbReference>
<evidence type="ECO:0000256" key="2">
    <source>
        <dbReference type="ARBA" id="ARBA00023002"/>
    </source>
</evidence>
<dbReference type="PROSITE" id="PS00687">
    <property type="entry name" value="ALDEHYDE_DEHYDR_GLU"/>
    <property type="match status" value="1"/>
</dbReference>
<accession>A0A918IW47</accession>
<evidence type="ECO:0000313" key="9">
    <source>
        <dbReference type="EMBL" id="GGW34826.1"/>
    </source>
</evidence>
<dbReference type="InterPro" id="IPR016161">
    <property type="entry name" value="Ald_DH/histidinol_DH"/>
</dbReference>
<gene>
    <name evidence="9" type="ORF">GCM10011452_24110</name>
</gene>
<evidence type="ECO:0000256" key="3">
    <source>
        <dbReference type="ARBA" id="ARBA00023027"/>
    </source>
</evidence>
<dbReference type="FunFam" id="3.40.605.10:FF:000026">
    <property type="entry name" value="Aldehyde dehydrogenase, putative"/>
    <property type="match status" value="1"/>
</dbReference>
<evidence type="ECO:0000256" key="6">
    <source>
        <dbReference type="PROSITE-ProRule" id="PRU10007"/>
    </source>
</evidence>
<feature type="domain" description="Aldehyde dehydrogenase" evidence="8">
    <location>
        <begin position="11"/>
        <end position="476"/>
    </location>
</feature>
<dbReference type="CDD" id="cd07110">
    <property type="entry name" value="ALDH_F10_BADH"/>
    <property type="match status" value="1"/>
</dbReference>
<dbReference type="FunFam" id="3.40.309.10:FF:000012">
    <property type="entry name" value="Betaine aldehyde dehydrogenase"/>
    <property type="match status" value="1"/>
</dbReference>
<dbReference type="Gene3D" id="3.40.309.10">
    <property type="entry name" value="Aldehyde Dehydrogenase, Chain A, domain 2"/>
    <property type="match status" value="1"/>
</dbReference>
<dbReference type="RefSeq" id="WP_189634126.1">
    <property type="nucleotide sequence ID" value="NZ_BMYQ01000007.1"/>
</dbReference>
<comment type="pathway">
    <text evidence="5">Amine and polyamine biosynthesis; betaine biosynthesis via choline pathway; betaine from betaine aldehyde: step 1/1.</text>
</comment>
<dbReference type="SUPFAM" id="SSF53720">
    <property type="entry name" value="ALDH-like"/>
    <property type="match status" value="1"/>
</dbReference>
<dbReference type="InterPro" id="IPR029510">
    <property type="entry name" value="Ald_DH_CS_GLU"/>
</dbReference>